<evidence type="ECO:0000256" key="10">
    <source>
        <dbReference type="ARBA" id="ARBA00023136"/>
    </source>
</evidence>
<dbReference type="PROSITE" id="PS50082">
    <property type="entry name" value="WD_REPEATS_2"/>
    <property type="match status" value="1"/>
</dbReference>
<keyword evidence="3 11" id="KW-0853">WD repeat</keyword>
<dbReference type="GO" id="GO:0003400">
    <property type="term" value="P:regulation of COPII vesicle coating"/>
    <property type="evidence" value="ECO:0007669"/>
    <property type="project" value="TreeGrafter"/>
</dbReference>
<sequence>MGKSQISDPPNLKKYGVPFYSVAWIPHRVLKSRHNQTSDESSAADQSSTPTKEAEPPTEELASGNYLVFAGGGGEGRSGIPNTVLLAHFDVASNSLSDQPVNKLGTGSELPYRMALHPNGDGIICAMPNSCRWFDWDQDQSSESHKVGLKTSEKELTQLQDVGQQLALAFSSDGTELAVGGEDGNLRVFKWPSMEIILNESKSHSTVKDLHFSSDGKLLVSLGSGGPCRVWDISSSIVLTSLPNENRETFSCCRFSQISDGTQVLYIAVVTDKGGSILTWNTKTWERMSSKHITRDTISALNVSADGKYLACGTPSGDIVIVNSTNMRIHTMVKKAHLGIVTALAFSPDSRTLASISLDSSARVTKIEEKKEGGFNLWIAMFIILVAIAIYFLKVHGILK</sequence>
<dbReference type="GO" id="GO:0005789">
    <property type="term" value="C:endoplasmic reticulum membrane"/>
    <property type="evidence" value="ECO:0007669"/>
    <property type="project" value="UniProtKB-SubCell"/>
</dbReference>
<keyword evidence="8" id="KW-0653">Protein transport</keyword>
<dbReference type="SMART" id="SM00320">
    <property type="entry name" value="WD40"/>
    <property type="match status" value="5"/>
</dbReference>
<dbReference type="InterPro" id="IPR011047">
    <property type="entry name" value="Quinoprotein_ADH-like_sf"/>
</dbReference>
<evidence type="ECO:0000256" key="8">
    <source>
        <dbReference type="ARBA" id="ARBA00022927"/>
    </source>
</evidence>
<dbReference type="Pfam" id="PF00400">
    <property type="entry name" value="WD40"/>
    <property type="match status" value="3"/>
</dbReference>
<comment type="caution">
    <text evidence="14">The sequence shown here is derived from an EMBL/GenBank/DDBJ whole genome shotgun (WGS) entry which is preliminary data.</text>
</comment>
<dbReference type="OrthoDB" id="2013972at2759"/>
<evidence type="ECO:0000256" key="5">
    <source>
        <dbReference type="ARBA" id="ARBA00022737"/>
    </source>
</evidence>
<feature type="region of interest" description="Disordered" evidence="12">
    <location>
        <begin position="32"/>
        <end position="62"/>
    </location>
</feature>
<dbReference type="Gramene" id="arahy.Tifrunner.gnm2.ann2.Ah04g185400.1">
    <property type="protein sequence ID" value="arahy.Tifrunner.gnm2.ann2.Ah04g185400.1-CDS"/>
    <property type="gene ID" value="arahy.Tifrunner.gnm2.ann2.Ah04g185400"/>
</dbReference>
<keyword evidence="5" id="KW-0677">Repeat</keyword>
<keyword evidence="9 13" id="KW-1133">Transmembrane helix</keyword>
<dbReference type="GO" id="GO:0006888">
    <property type="term" value="P:endoplasmic reticulum to Golgi vesicle-mediated transport"/>
    <property type="evidence" value="ECO:0007669"/>
    <property type="project" value="TreeGrafter"/>
</dbReference>
<dbReference type="Gene3D" id="2.130.10.10">
    <property type="entry name" value="YVTN repeat-like/Quinoprotein amine dehydrogenase"/>
    <property type="match status" value="1"/>
</dbReference>
<evidence type="ECO:0000256" key="11">
    <source>
        <dbReference type="PROSITE-ProRule" id="PRU00221"/>
    </source>
</evidence>
<dbReference type="InterPro" id="IPR001680">
    <property type="entry name" value="WD40_rpt"/>
</dbReference>
<dbReference type="AlphaFoldDB" id="A0A445DH35"/>
<keyword evidence="7" id="KW-0931">ER-Golgi transport</keyword>
<evidence type="ECO:0000256" key="4">
    <source>
        <dbReference type="ARBA" id="ARBA00022692"/>
    </source>
</evidence>
<keyword evidence="10 13" id="KW-0472">Membrane</keyword>
<gene>
    <name evidence="14" type="ORF">Ahy_A04g020111</name>
</gene>
<dbReference type="PANTHER" id="PTHR23284">
    <property type="entry name" value="PROLACTIN REGULATORY ELEMENT BINDING PROTEIN"/>
    <property type="match status" value="1"/>
</dbReference>
<dbReference type="EMBL" id="SDMP01000004">
    <property type="protein sequence ID" value="RYR62479.1"/>
    <property type="molecule type" value="Genomic_DNA"/>
</dbReference>
<feature type="transmembrane region" description="Helical" evidence="13">
    <location>
        <begin position="375"/>
        <end position="393"/>
    </location>
</feature>
<evidence type="ECO:0000256" key="12">
    <source>
        <dbReference type="SAM" id="MobiDB-lite"/>
    </source>
</evidence>
<dbReference type="InterPro" id="IPR015943">
    <property type="entry name" value="WD40/YVTN_repeat-like_dom_sf"/>
</dbReference>
<accession>A0A445DH35</accession>
<protein>
    <submittedName>
        <fullName evidence="14">Uncharacterized protein</fullName>
    </submittedName>
</protein>
<organism evidence="14 15">
    <name type="scientific">Arachis hypogaea</name>
    <name type="common">Peanut</name>
    <dbReference type="NCBI Taxonomy" id="3818"/>
    <lineage>
        <taxon>Eukaryota</taxon>
        <taxon>Viridiplantae</taxon>
        <taxon>Streptophyta</taxon>
        <taxon>Embryophyta</taxon>
        <taxon>Tracheophyta</taxon>
        <taxon>Spermatophyta</taxon>
        <taxon>Magnoliopsida</taxon>
        <taxon>eudicotyledons</taxon>
        <taxon>Gunneridae</taxon>
        <taxon>Pentapetalae</taxon>
        <taxon>rosids</taxon>
        <taxon>fabids</taxon>
        <taxon>Fabales</taxon>
        <taxon>Fabaceae</taxon>
        <taxon>Papilionoideae</taxon>
        <taxon>50 kb inversion clade</taxon>
        <taxon>dalbergioids sensu lato</taxon>
        <taxon>Dalbergieae</taxon>
        <taxon>Pterocarpus clade</taxon>
        <taxon>Arachis</taxon>
    </lineage>
</organism>
<name>A0A445DH35_ARAHY</name>
<comment type="subcellular location">
    <subcellularLocation>
        <location evidence="1">Endoplasmic reticulum membrane</location>
        <topology evidence="1">Single-pass membrane protein</topology>
    </subcellularLocation>
</comment>
<evidence type="ECO:0000313" key="15">
    <source>
        <dbReference type="Proteomes" id="UP000289738"/>
    </source>
</evidence>
<feature type="repeat" description="WD" evidence="11">
    <location>
        <begin position="200"/>
        <end position="241"/>
    </location>
</feature>
<proteinExistence type="predicted"/>
<dbReference type="PANTHER" id="PTHR23284:SF0">
    <property type="entry name" value="PROLACTIN REGULATORY ELEMENT-BINDING PROTEIN"/>
    <property type="match status" value="1"/>
</dbReference>
<dbReference type="SUPFAM" id="SSF50998">
    <property type="entry name" value="Quinoprotein alcohol dehydrogenase-like"/>
    <property type="match status" value="1"/>
</dbReference>
<evidence type="ECO:0000256" key="6">
    <source>
        <dbReference type="ARBA" id="ARBA00022824"/>
    </source>
</evidence>
<dbReference type="GO" id="GO:0015031">
    <property type="term" value="P:protein transport"/>
    <property type="evidence" value="ECO:0007669"/>
    <property type="project" value="UniProtKB-KW"/>
</dbReference>
<evidence type="ECO:0000313" key="14">
    <source>
        <dbReference type="EMBL" id="RYR62479.1"/>
    </source>
</evidence>
<dbReference type="STRING" id="3818.A0A445DH35"/>
<evidence type="ECO:0000256" key="2">
    <source>
        <dbReference type="ARBA" id="ARBA00022448"/>
    </source>
</evidence>
<dbReference type="FunFam" id="2.130.10.10:FF:000612">
    <property type="entry name" value="SEC12-like protein 2"/>
    <property type="match status" value="1"/>
</dbReference>
<dbReference type="GO" id="GO:0005085">
    <property type="term" value="F:guanyl-nucleotide exchange factor activity"/>
    <property type="evidence" value="ECO:0007669"/>
    <property type="project" value="InterPro"/>
</dbReference>
<feature type="compositionally biased region" description="Polar residues" evidence="12">
    <location>
        <begin position="38"/>
        <end position="48"/>
    </location>
</feature>
<evidence type="ECO:0000256" key="9">
    <source>
        <dbReference type="ARBA" id="ARBA00022989"/>
    </source>
</evidence>
<evidence type="ECO:0000256" key="3">
    <source>
        <dbReference type="ARBA" id="ARBA00022574"/>
    </source>
</evidence>
<keyword evidence="15" id="KW-1185">Reference proteome</keyword>
<dbReference type="InterPro" id="IPR045260">
    <property type="entry name" value="Sec12-like"/>
</dbReference>
<keyword evidence="6" id="KW-0256">Endoplasmic reticulum</keyword>
<reference evidence="14 15" key="1">
    <citation type="submission" date="2019-01" db="EMBL/GenBank/DDBJ databases">
        <title>Sequencing of cultivated peanut Arachis hypogaea provides insights into genome evolution and oil improvement.</title>
        <authorList>
            <person name="Chen X."/>
        </authorList>
    </citation>
    <scope>NUCLEOTIDE SEQUENCE [LARGE SCALE GENOMIC DNA]</scope>
    <source>
        <strain evidence="15">cv. Fuhuasheng</strain>
        <tissue evidence="14">Leaves</tissue>
    </source>
</reference>
<keyword evidence="2" id="KW-0813">Transport</keyword>
<evidence type="ECO:0000256" key="1">
    <source>
        <dbReference type="ARBA" id="ARBA00004389"/>
    </source>
</evidence>
<dbReference type="SMR" id="A0A445DH35"/>
<evidence type="ECO:0000256" key="13">
    <source>
        <dbReference type="SAM" id="Phobius"/>
    </source>
</evidence>
<evidence type="ECO:0000256" key="7">
    <source>
        <dbReference type="ARBA" id="ARBA00022892"/>
    </source>
</evidence>
<dbReference type="Proteomes" id="UP000289738">
    <property type="component" value="Chromosome A04"/>
</dbReference>
<keyword evidence="4 13" id="KW-0812">Transmembrane</keyword>